<comment type="caution">
    <text evidence="3">The sequence shown here is derived from an EMBL/GenBank/DDBJ whole genome shotgun (WGS) entry which is preliminary data.</text>
</comment>
<protein>
    <recommendedName>
        <fullName evidence="2">ABC-type glycine betaine transport system substrate-binding domain-containing protein</fullName>
    </recommendedName>
</protein>
<dbReference type="EMBL" id="LWCS01000045">
    <property type="protein sequence ID" value="OAN34176.1"/>
    <property type="molecule type" value="Genomic_DNA"/>
</dbReference>
<dbReference type="InterPro" id="IPR007210">
    <property type="entry name" value="ABC_Gly_betaine_transp_sub-bd"/>
</dbReference>
<feature type="signal peptide" evidence="1">
    <location>
        <begin position="1"/>
        <end position="28"/>
    </location>
</feature>
<evidence type="ECO:0000259" key="2">
    <source>
        <dbReference type="Pfam" id="PF04069"/>
    </source>
</evidence>
<keyword evidence="1" id="KW-0732">Signal</keyword>
<feature type="chain" id="PRO_5008091304" description="ABC-type glycine betaine transport system substrate-binding domain-containing protein" evidence="1">
    <location>
        <begin position="29"/>
        <end position="285"/>
    </location>
</feature>
<accession>A0A178LPI5</accession>
<dbReference type="Proteomes" id="UP000078396">
    <property type="component" value="Unassembled WGS sequence"/>
</dbReference>
<dbReference type="Gene3D" id="3.40.190.10">
    <property type="entry name" value="Periplasmic binding protein-like II"/>
    <property type="match status" value="1"/>
</dbReference>
<evidence type="ECO:0000313" key="4">
    <source>
        <dbReference type="Proteomes" id="UP000078396"/>
    </source>
</evidence>
<proteinExistence type="predicted"/>
<dbReference type="STRING" id="912594.AWC12_04385"/>
<dbReference type="OrthoDB" id="4774756at2"/>
<feature type="domain" description="ABC-type glycine betaine transport system substrate-binding" evidence="2">
    <location>
        <begin position="31"/>
        <end position="278"/>
    </location>
</feature>
<gene>
    <name evidence="3" type="ORF">A4X20_27305</name>
</gene>
<dbReference type="GO" id="GO:0043190">
    <property type="term" value="C:ATP-binding cassette (ABC) transporter complex"/>
    <property type="evidence" value="ECO:0007669"/>
    <property type="project" value="InterPro"/>
</dbReference>
<organism evidence="3 4">
    <name type="scientific">Mycolicibacterium iranicum</name>
    <name type="common">Mycobacterium iranicum</name>
    <dbReference type="NCBI Taxonomy" id="912594"/>
    <lineage>
        <taxon>Bacteria</taxon>
        <taxon>Bacillati</taxon>
        <taxon>Actinomycetota</taxon>
        <taxon>Actinomycetes</taxon>
        <taxon>Mycobacteriales</taxon>
        <taxon>Mycobacteriaceae</taxon>
        <taxon>Mycolicibacterium</taxon>
    </lineage>
</organism>
<evidence type="ECO:0000256" key="1">
    <source>
        <dbReference type="SAM" id="SignalP"/>
    </source>
</evidence>
<dbReference type="PROSITE" id="PS51257">
    <property type="entry name" value="PROKAR_LIPOPROTEIN"/>
    <property type="match status" value="1"/>
</dbReference>
<dbReference type="eggNOG" id="COG1732">
    <property type="taxonomic scope" value="Bacteria"/>
</dbReference>
<dbReference type="Gene3D" id="3.40.190.120">
    <property type="entry name" value="Osmoprotection protein (prox), domain 2"/>
    <property type="match status" value="1"/>
</dbReference>
<dbReference type="AlphaFoldDB" id="A0A178LPI5"/>
<dbReference type="GO" id="GO:0022857">
    <property type="term" value="F:transmembrane transporter activity"/>
    <property type="evidence" value="ECO:0007669"/>
    <property type="project" value="InterPro"/>
</dbReference>
<dbReference type="SUPFAM" id="SSF53850">
    <property type="entry name" value="Periplasmic binding protein-like II"/>
    <property type="match status" value="1"/>
</dbReference>
<name>A0A178LPI5_MYCIR</name>
<sequence length="285" mass="29568">MSRLSRARSIVQLIVAALVAAGCGGHSAAPSIPVGAPADPESQLVAQLYASALRFYGNPAHVVATDDPLGGLDAAEVRVAPGFTGRLLMRFAPDSAARADVQVYRTLLSALPEGIAAGDYTTSAEDKPAVAVTERTADAWGGRDVSAMARRCGDIAIGAVASVPRPASVGTCTLPKAREFADDDAMFDALQAGRIDAAWTTTAAPDVPSEAVVLSDKTSLIRAENLVPLYRRNELTESQVLALNEIAGVLDTGSLADMRRQVAEGTDPGLVAGQWLEEHPLGVGN</sequence>
<dbReference type="RefSeq" id="WP_064283973.1">
    <property type="nucleotide sequence ID" value="NZ_LWCS01000045.1"/>
</dbReference>
<dbReference type="Pfam" id="PF04069">
    <property type="entry name" value="OpuAC"/>
    <property type="match status" value="1"/>
</dbReference>
<evidence type="ECO:0000313" key="3">
    <source>
        <dbReference type="EMBL" id="OAN34176.1"/>
    </source>
</evidence>
<reference evidence="3 4" key="1">
    <citation type="submission" date="2016-04" db="EMBL/GenBank/DDBJ databases">
        <title>Draft Genome Sequences of Staphylococcus capitis Strain H36, S. capitis Strain H65, S. cohnii Strain H62, S. hominis Strain H69, Mycobacterium iranicum Strain H39, Plantibacter sp. Strain H53, Pseudomonas oryzihabitans Strain H72, and Microbacterium sp. Strain H83, isolated from residential settings.</title>
        <authorList>
            <person name="Lymperopoulou D."/>
            <person name="Adams R.I."/>
            <person name="Lindow S."/>
            <person name="Coil D.A."/>
            <person name="Jospin G."/>
            <person name="Eisen J.A."/>
        </authorList>
    </citation>
    <scope>NUCLEOTIDE SEQUENCE [LARGE SCALE GENOMIC DNA]</scope>
    <source>
        <strain evidence="3 4">H39</strain>
    </source>
</reference>